<dbReference type="SUPFAM" id="SSF52540">
    <property type="entry name" value="P-loop containing nucleoside triphosphate hydrolases"/>
    <property type="match status" value="1"/>
</dbReference>
<dbReference type="EMBL" id="DRBS01000018">
    <property type="protein sequence ID" value="HDD43315.1"/>
    <property type="molecule type" value="Genomic_DNA"/>
</dbReference>
<evidence type="ECO:0000313" key="2">
    <source>
        <dbReference type="EMBL" id="HDD43315.1"/>
    </source>
</evidence>
<gene>
    <name evidence="2" type="ORF">ENG63_00435</name>
</gene>
<dbReference type="InterPro" id="IPR003593">
    <property type="entry name" value="AAA+_ATPase"/>
</dbReference>
<dbReference type="PANTHER" id="PTHR42759">
    <property type="entry name" value="MOXR FAMILY PROTEIN"/>
    <property type="match status" value="1"/>
</dbReference>
<dbReference type="PIRSF" id="PIRSF002849">
    <property type="entry name" value="AAA_ATPase_chaperone_MoxR_prd"/>
    <property type="match status" value="1"/>
</dbReference>
<dbReference type="Gene3D" id="1.10.8.80">
    <property type="entry name" value="Magnesium chelatase subunit I, C-Terminal domain"/>
    <property type="match status" value="1"/>
</dbReference>
<dbReference type="InterPro" id="IPR011703">
    <property type="entry name" value="ATPase_AAA-3"/>
</dbReference>
<protein>
    <submittedName>
        <fullName evidence="2">MoxR family ATPase</fullName>
    </submittedName>
</protein>
<dbReference type="InterPro" id="IPR027417">
    <property type="entry name" value="P-loop_NTPase"/>
</dbReference>
<reference evidence="2" key="1">
    <citation type="journal article" date="2020" name="mSystems">
        <title>Genome- and Community-Level Interaction Insights into Carbon Utilization and Element Cycling Functions of Hydrothermarchaeota in Hydrothermal Sediment.</title>
        <authorList>
            <person name="Zhou Z."/>
            <person name="Liu Y."/>
            <person name="Xu W."/>
            <person name="Pan J."/>
            <person name="Luo Z.H."/>
            <person name="Li M."/>
        </authorList>
    </citation>
    <scope>NUCLEOTIDE SEQUENCE [LARGE SCALE GENOMIC DNA]</scope>
    <source>
        <strain evidence="2">HyVt-233</strain>
    </source>
</reference>
<sequence>MNLYKNALKLINQVIIGKEKEVKLAFSCLLAGGHLLLEDVPGTGKTTLAIALARVLGCSFARIQFTSDILPADIIGGLVYQPKEGHFIFRPGPIFHQVILADEINRATPKAQSALLEAMEERQVSIEGVVKPLPSPFFVIATQNPYELHGTFPLPESQLDRFFMRLTLGYPSPEKEALILKHGRLQEEARNLPSVFTPETIIKMQKEIQKIHLHEDLLNYVLKIIEKTRKDNTFRYGLSPRGALAWIKAAKAYAFLEGRNYVAPEDIKTVFIPIAFHRLLPKEETNLSAREILLKEILNTSPLPL</sequence>
<dbReference type="PANTHER" id="PTHR42759:SF5">
    <property type="entry name" value="METHANOL DEHYDROGENASE REGULATOR"/>
    <property type="match status" value="1"/>
</dbReference>
<comment type="caution">
    <text evidence="2">The sequence shown here is derived from an EMBL/GenBank/DDBJ whole genome shotgun (WGS) entry which is preliminary data.</text>
</comment>
<evidence type="ECO:0000259" key="1">
    <source>
        <dbReference type="SMART" id="SM00382"/>
    </source>
</evidence>
<dbReference type="InterPro" id="IPR050764">
    <property type="entry name" value="CbbQ/NirQ/NorQ/GpvN"/>
</dbReference>
<feature type="domain" description="AAA+ ATPase" evidence="1">
    <location>
        <begin position="31"/>
        <end position="172"/>
    </location>
</feature>
<accession>A0A7C0U1I0</accession>
<organism evidence="2">
    <name type="scientific">Desulfofervidus auxilii</name>
    <dbReference type="NCBI Taxonomy" id="1621989"/>
    <lineage>
        <taxon>Bacteria</taxon>
        <taxon>Pseudomonadati</taxon>
        <taxon>Thermodesulfobacteriota</taxon>
        <taxon>Candidatus Desulfofervidia</taxon>
        <taxon>Candidatus Desulfofervidales</taxon>
        <taxon>Candidatus Desulfofervidaceae</taxon>
        <taxon>Candidatus Desulfofervidus</taxon>
    </lineage>
</organism>
<proteinExistence type="predicted"/>
<dbReference type="InterPro" id="IPR041628">
    <property type="entry name" value="ChlI/MoxR_AAA_lid"/>
</dbReference>
<dbReference type="Proteomes" id="UP000886289">
    <property type="component" value="Unassembled WGS sequence"/>
</dbReference>
<dbReference type="GO" id="GO:0005524">
    <property type="term" value="F:ATP binding"/>
    <property type="evidence" value="ECO:0007669"/>
    <property type="project" value="InterPro"/>
</dbReference>
<dbReference type="AlphaFoldDB" id="A0A7C0U1I0"/>
<dbReference type="SMART" id="SM00382">
    <property type="entry name" value="AAA"/>
    <property type="match status" value="1"/>
</dbReference>
<dbReference type="GO" id="GO:0016887">
    <property type="term" value="F:ATP hydrolysis activity"/>
    <property type="evidence" value="ECO:0007669"/>
    <property type="project" value="InterPro"/>
</dbReference>
<name>A0A7C0U1I0_DESA2</name>
<dbReference type="Pfam" id="PF17863">
    <property type="entry name" value="AAA_lid_2"/>
    <property type="match status" value="1"/>
</dbReference>
<dbReference type="Pfam" id="PF07726">
    <property type="entry name" value="AAA_3"/>
    <property type="match status" value="1"/>
</dbReference>
<dbReference type="Gene3D" id="3.40.50.300">
    <property type="entry name" value="P-loop containing nucleotide triphosphate hydrolases"/>
    <property type="match status" value="1"/>
</dbReference>